<dbReference type="SUPFAM" id="SSF69318">
    <property type="entry name" value="Integrin alpha N-terminal domain"/>
    <property type="match status" value="1"/>
</dbReference>
<sequence>MLRFGKKLLAIVLSVLITVSVFGMSFSVSALETPQLAATAGDGSFGQYSTDELETDLLIPHTGSSSELEGSKALDLVQQGQEDYDENFISLSCDSSVYDSLNFDSAALTAQAKEYATNAQYQNPMAGFTFVNPNELLVSDTDHHDHYEAYINTYNDVEIGNASELNDDLIDLGRETEYTQWHDDSDDWDIQTSNGMGIDVDGDGLDELVYFSLCYKEKDPDKGSSIRVKLFDRVQDGEKYKWNQVDEYTTYMQSGDYVRDIPVGESRGYVPLAVGDYDGDGTQELAYYMPDKGNDSNAADARVIIEKFTKDGNGNFSHAKLKEFHLTDFTSDYGKMGDDWFLPTVALSTTSTRLGEDKQSSTGATQYQTHDDLVITVSVPRHYKDKNLDLNSITKIFGYDGSDFNELFRYEYLPFDENSMRMNYINSCDADLNGDGFKELVVAGLKEKDLQKPDGGEDINRSYGSFDQSHNYVNIITHNGTKYEMVWLTPMEVDAPGNLGIDHYSAIEPTAMCAGHYLYDSSGVKDQLCIQGVILDCQNAKVTGTPVYSESNPSGSTLYYITDTQPGHDDKNFPRDSVSFSKEYCYDLSEHVCADKDPEDSTMWLSTCTSGHFFNKSAVDQIAIVSSDPVDANDDNVYMDISIISDTDSDDEDHWSCKAYNDYFSKRDEDDYGTTLFVNFMNTEEDTFYYRWAGSYATYSAPVLYSVMQVPPYYPEVNSLYNYEFDITTGLSNYSGLNVGVGFALGYSESVEFKIGGLVGGEAETSIAAGLDFVFSHSCAHQRELTKSIMIDSPEDCVICYVIPVIVNVYEVVKTKDPDEVPEIVEFSEAQDPVFSSLTIDQYNTALETAIDGTQQTEDTLPPDTSAKMIDREKLAKSCYGDPSLYDHNLNDAIGRTTIGDVSDTDRGMVAVDVVNNEQEVMKGASLTFATENDNSGSVTGNFSLGVKFGFKANALIFQGGSSVTGNFTAQIGGTAGRTNSDGVTFTTIYNSPVRTLPDGAEFSGSDKDNMYTSVNSQIRHYDPENGTLYNYRATSVCYKMEGFEIDREGIDDDNVDMSANTDVFALSYFTENYELPPEQPEKFTIQSIEKNSDGSADITLMWKSKNRNPERMATGYNVYMSDSNTGSNLIHLQNKENVIEPDPNSDYTLYTVHLAKNTYTDEERFYLAPAKKQTQQDGTLIVTEGILTDSISTGSIEQNTNGDIKITKQPKTYWMAENTDDETATFGIDAVKTVDIDDTMDFCWQRYDEATDKWQTVKTDTVAQPNKTVDSEDVFHSEFSIAIDGEHKADYVDQGVRCVVICGNFSVTSDIVTMRYLSNKPYVLGDVDGDGEVTIIDVSWIQRALADMSVTACYNEAAGDVNNDGSTDITDVTFIQRYLAGMTVPYPINETVTPNQA</sequence>
<dbReference type="Gene3D" id="1.10.1330.10">
    <property type="entry name" value="Dockerin domain"/>
    <property type="match status" value="1"/>
</dbReference>
<dbReference type="SUPFAM" id="SSF63446">
    <property type="entry name" value="Type I dockerin domain"/>
    <property type="match status" value="1"/>
</dbReference>
<dbReference type="Pfam" id="PF00404">
    <property type="entry name" value="Dockerin_1"/>
    <property type="match status" value="1"/>
</dbReference>
<dbReference type="InterPro" id="IPR016134">
    <property type="entry name" value="Dockerin_dom"/>
</dbReference>
<name>A0A934WTY8_9FIRM</name>
<dbReference type="GO" id="GO:0004553">
    <property type="term" value="F:hydrolase activity, hydrolyzing O-glycosyl compounds"/>
    <property type="evidence" value="ECO:0007669"/>
    <property type="project" value="InterPro"/>
</dbReference>
<dbReference type="PROSITE" id="PS51766">
    <property type="entry name" value="DOCKERIN"/>
    <property type="match status" value="1"/>
</dbReference>
<organism evidence="2 3">
    <name type="scientific">Ruminococcus difficilis</name>
    <dbReference type="NCBI Taxonomy" id="2763069"/>
    <lineage>
        <taxon>Bacteria</taxon>
        <taxon>Bacillati</taxon>
        <taxon>Bacillota</taxon>
        <taxon>Clostridia</taxon>
        <taxon>Eubacteriales</taxon>
        <taxon>Oscillospiraceae</taxon>
        <taxon>Ruminococcus</taxon>
    </lineage>
</organism>
<dbReference type="InterPro" id="IPR002105">
    <property type="entry name" value="Dockerin_1_rpt"/>
</dbReference>
<keyword evidence="3" id="KW-1185">Reference proteome</keyword>
<dbReference type="Proteomes" id="UP000633365">
    <property type="component" value="Unassembled WGS sequence"/>
</dbReference>
<dbReference type="InterPro" id="IPR028994">
    <property type="entry name" value="Integrin_alpha_N"/>
</dbReference>
<evidence type="ECO:0000313" key="2">
    <source>
        <dbReference type="EMBL" id="MBK6089859.1"/>
    </source>
</evidence>
<gene>
    <name evidence="2" type="ORF">JKK62_14635</name>
</gene>
<protein>
    <submittedName>
        <fullName evidence="2">Dockerin type I repeat-containing protein</fullName>
    </submittedName>
</protein>
<proteinExistence type="predicted"/>
<dbReference type="CDD" id="cd14256">
    <property type="entry name" value="Dockerin_I"/>
    <property type="match status" value="1"/>
</dbReference>
<reference evidence="2" key="1">
    <citation type="submission" date="2021-01" db="EMBL/GenBank/DDBJ databases">
        <title>Genome public.</title>
        <authorList>
            <person name="Liu C."/>
            <person name="Sun Q."/>
        </authorList>
    </citation>
    <scope>NUCLEOTIDE SEQUENCE</scope>
    <source>
        <strain evidence="2">M6</strain>
    </source>
</reference>
<dbReference type="EMBL" id="JAEQMG010000163">
    <property type="protein sequence ID" value="MBK6089859.1"/>
    <property type="molecule type" value="Genomic_DNA"/>
</dbReference>
<dbReference type="GO" id="GO:0000272">
    <property type="term" value="P:polysaccharide catabolic process"/>
    <property type="evidence" value="ECO:0007669"/>
    <property type="project" value="InterPro"/>
</dbReference>
<comment type="caution">
    <text evidence="2">The sequence shown here is derived from an EMBL/GenBank/DDBJ whole genome shotgun (WGS) entry which is preliminary data.</text>
</comment>
<accession>A0A934WTY8</accession>
<feature type="domain" description="Dockerin" evidence="1">
    <location>
        <begin position="1321"/>
        <end position="1389"/>
    </location>
</feature>
<evidence type="ECO:0000313" key="3">
    <source>
        <dbReference type="Proteomes" id="UP000633365"/>
    </source>
</evidence>
<evidence type="ECO:0000259" key="1">
    <source>
        <dbReference type="PROSITE" id="PS51766"/>
    </source>
</evidence>
<dbReference type="PROSITE" id="PS00018">
    <property type="entry name" value="EF_HAND_1"/>
    <property type="match status" value="1"/>
</dbReference>
<dbReference type="InterPro" id="IPR018247">
    <property type="entry name" value="EF_Hand_1_Ca_BS"/>
</dbReference>
<dbReference type="InterPro" id="IPR036439">
    <property type="entry name" value="Dockerin_dom_sf"/>
</dbReference>
<dbReference type="RefSeq" id="WP_201428558.1">
    <property type="nucleotide sequence ID" value="NZ_JAEQMG010000163.1"/>
</dbReference>